<reference evidence="3 4" key="1">
    <citation type="journal article" date="2019" name="Sci. Rep.">
        <title>Comparative genomics of chytrid fungi reveal insights into the obligate biotrophic and pathogenic lifestyle of Synchytrium endobioticum.</title>
        <authorList>
            <person name="van de Vossenberg B.T.L.H."/>
            <person name="Warris S."/>
            <person name="Nguyen H.D.T."/>
            <person name="van Gent-Pelzer M.P.E."/>
            <person name="Joly D.L."/>
            <person name="van de Geest H.C."/>
            <person name="Bonants P.J.M."/>
            <person name="Smith D.S."/>
            <person name="Levesque C.A."/>
            <person name="van der Lee T.A.J."/>
        </authorList>
    </citation>
    <scope>NUCLEOTIDE SEQUENCE [LARGE SCALE GENOMIC DNA]</scope>
    <source>
        <strain evidence="3 4">JEL517</strain>
    </source>
</reference>
<evidence type="ECO:0000259" key="2">
    <source>
        <dbReference type="Pfam" id="PF13193"/>
    </source>
</evidence>
<dbReference type="RefSeq" id="XP_031027085.1">
    <property type="nucleotide sequence ID" value="XM_031166995.1"/>
</dbReference>
<dbReference type="InterPro" id="IPR020845">
    <property type="entry name" value="AMP-binding_CS"/>
</dbReference>
<dbReference type="OrthoDB" id="10253115at2759"/>
<dbReference type="Gene3D" id="3.40.50.980">
    <property type="match status" value="2"/>
</dbReference>
<dbReference type="PROSITE" id="PS00455">
    <property type="entry name" value="AMP_BINDING"/>
    <property type="match status" value="1"/>
</dbReference>
<organism evidence="3 4">
    <name type="scientific">Synchytrium microbalum</name>
    <dbReference type="NCBI Taxonomy" id="1806994"/>
    <lineage>
        <taxon>Eukaryota</taxon>
        <taxon>Fungi</taxon>
        <taxon>Fungi incertae sedis</taxon>
        <taxon>Chytridiomycota</taxon>
        <taxon>Chytridiomycota incertae sedis</taxon>
        <taxon>Chytridiomycetes</taxon>
        <taxon>Synchytriales</taxon>
        <taxon>Synchytriaceae</taxon>
        <taxon>Synchytrium</taxon>
    </lineage>
</organism>
<dbReference type="SUPFAM" id="SSF56801">
    <property type="entry name" value="Acetyl-CoA synthetase-like"/>
    <property type="match status" value="1"/>
</dbReference>
<evidence type="ECO:0000313" key="3">
    <source>
        <dbReference type="EMBL" id="TPX37014.1"/>
    </source>
</evidence>
<feature type="domain" description="AMP-binding enzyme C-terminal" evidence="2">
    <location>
        <begin position="483"/>
        <end position="561"/>
    </location>
</feature>
<dbReference type="InterPro" id="IPR000873">
    <property type="entry name" value="AMP-dep_synth/lig_dom"/>
</dbReference>
<protein>
    <recommendedName>
        <fullName evidence="5">AMP-dependent synthetase/ligase domain-containing protein</fullName>
    </recommendedName>
</protein>
<dbReference type="GO" id="GO:0016405">
    <property type="term" value="F:CoA-ligase activity"/>
    <property type="evidence" value="ECO:0007669"/>
    <property type="project" value="TreeGrafter"/>
</dbReference>
<dbReference type="Pfam" id="PF00501">
    <property type="entry name" value="AMP-binding"/>
    <property type="match status" value="1"/>
</dbReference>
<gene>
    <name evidence="3" type="ORF">SmJEL517_g01067</name>
</gene>
<dbReference type="PANTHER" id="PTHR24096">
    <property type="entry name" value="LONG-CHAIN-FATTY-ACID--COA LIGASE"/>
    <property type="match status" value="1"/>
</dbReference>
<sequence length="586" mass="64577">MSLPPPARSVEECHAILRGEDSPLCVIEEVVNGIKMKTYKNLPPSIRAVWEASAVHADKTYVVYENERYTYKEAHLKVAALANQMKNEFGVKKGDRVAVITRNYPDWIWIFWATVCIGAISVPVNAWLTGPEMEYCITDSGSKLVFVDGERAERLELHFGTLKKAGVKQMVICRSQKTYGMPTLDSIIARGSAFTELPPVDIKMDDPATIFYTSGTTGKPKGALGSNRNYVTNLFNLMNGPFRSALRQGEPLPVPDPTLPQKCTLLSVPLFHATGCHSTLQAVTFGGSKLVLIYKWDPKSAMEIIQREKVNGIGGVPSMPWQILEHPDVEKYDLSSIESVGFGGAPSSRELQQNIKRKFKSAMAGNGYGLTETSSLAIGNQGYDYDLNPGSIGFATLVNDVKIVDENTGKEVPVGQSGEIWIKGPNVVLGYWNNPEATKKAITPDGYLKSGDIGHMDKNGYFYISDRAKDMLIRGGENIYSSEVENALYSHPAVMDCAVVPIPHKVLGEEVGAAVQLKPAYIGKVTQEDLQKHVRPLIAAFKVPIYIDLRTEPLERNANGKILKRDLKHEVADAYFKKTGLPKPKM</sequence>
<dbReference type="STRING" id="1806994.A0A507CGC5"/>
<dbReference type="Proteomes" id="UP000319731">
    <property type="component" value="Unassembled WGS sequence"/>
</dbReference>
<proteinExistence type="predicted"/>
<dbReference type="AlphaFoldDB" id="A0A507CGC5"/>
<feature type="domain" description="AMP-dependent synthetase/ligase" evidence="1">
    <location>
        <begin position="51"/>
        <end position="432"/>
    </location>
</feature>
<dbReference type="EMBL" id="QEAO01000003">
    <property type="protein sequence ID" value="TPX37014.1"/>
    <property type="molecule type" value="Genomic_DNA"/>
</dbReference>
<dbReference type="Pfam" id="PF13193">
    <property type="entry name" value="AMP-binding_C"/>
    <property type="match status" value="1"/>
</dbReference>
<name>A0A507CGC5_9FUNG</name>
<dbReference type="InterPro" id="IPR045851">
    <property type="entry name" value="AMP-bd_C_sf"/>
</dbReference>
<keyword evidence="4" id="KW-1185">Reference proteome</keyword>
<dbReference type="Gene3D" id="2.30.38.10">
    <property type="entry name" value="Luciferase, Domain 3"/>
    <property type="match status" value="1"/>
</dbReference>
<dbReference type="GeneID" id="42002292"/>
<dbReference type="InterPro" id="IPR025110">
    <property type="entry name" value="AMP-bd_C"/>
</dbReference>
<evidence type="ECO:0000313" key="4">
    <source>
        <dbReference type="Proteomes" id="UP000319731"/>
    </source>
</evidence>
<accession>A0A507CGC5</accession>
<dbReference type="GO" id="GO:0019748">
    <property type="term" value="P:secondary metabolic process"/>
    <property type="evidence" value="ECO:0007669"/>
    <property type="project" value="TreeGrafter"/>
</dbReference>
<comment type="caution">
    <text evidence="3">The sequence shown here is derived from an EMBL/GenBank/DDBJ whole genome shotgun (WGS) entry which is preliminary data.</text>
</comment>
<dbReference type="PANTHER" id="PTHR24096:SF393">
    <property type="entry name" value="LIGASE, PUTATIVE-RELATED"/>
    <property type="match status" value="1"/>
</dbReference>
<evidence type="ECO:0000259" key="1">
    <source>
        <dbReference type="Pfam" id="PF00501"/>
    </source>
</evidence>
<dbReference type="Gene3D" id="3.30.300.30">
    <property type="match status" value="1"/>
</dbReference>
<evidence type="ECO:0008006" key="5">
    <source>
        <dbReference type="Google" id="ProtNLM"/>
    </source>
</evidence>